<gene>
    <name evidence="2" type="ORF">MICAH_220013</name>
</gene>
<accession>I4HM92</accession>
<feature type="region of interest" description="Disordered" evidence="1">
    <location>
        <begin position="18"/>
        <end position="42"/>
    </location>
</feature>
<name>I4HM92_MICAE</name>
<proteinExistence type="predicted"/>
<dbReference type="AlphaFoldDB" id="I4HM92"/>
<reference evidence="2 3" key="1">
    <citation type="submission" date="2012-04" db="EMBL/GenBank/DDBJ databases">
        <authorList>
            <person name="Genoscope - CEA"/>
        </authorList>
    </citation>
    <scope>NUCLEOTIDE SEQUENCE [LARGE SCALE GENOMIC DNA]</scope>
    <source>
        <strain evidence="2 3">9809</strain>
    </source>
</reference>
<dbReference type="Proteomes" id="UP000004775">
    <property type="component" value="Unassembled WGS sequence"/>
</dbReference>
<feature type="compositionally biased region" description="Polar residues" evidence="1">
    <location>
        <begin position="18"/>
        <end position="27"/>
    </location>
</feature>
<evidence type="ECO:0000256" key="1">
    <source>
        <dbReference type="SAM" id="MobiDB-lite"/>
    </source>
</evidence>
<protein>
    <submittedName>
        <fullName evidence="2">Uncharacterized protein</fullName>
    </submittedName>
</protein>
<evidence type="ECO:0000313" key="3">
    <source>
        <dbReference type="Proteomes" id="UP000004775"/>
    </source>
</evidence>
<dbReference type="EMBL" id="CAIO01000135">
    <property type="protein sequence ID" value="CCI23166.1"/>
    <property type="molecule type" value="Genomic_DNA"/>
</dbReference>
<sequence length="42" mass="4875">MFLENKVHAFSLTSEQKLPSRLEQANQKIRPPTPNQLNKLNI</sequence>
<comment type="caution">
    <text evidence="2">The sequence shown here is derived from an EMBL/GenBank/DDBJ whole genome shotgun (WGS) entry which is preliminary data.</text>
</comment>
<dbReference type="HOGENOM" id="CLU_3254089_0_0_3"/>
<evidence type="ECO:0000313" key="2">
    <source>
        <dbReference type="EMBL" id="CCI23166.1"/>
    </source>
</evidence>
<organism evidence="2 3">
    <name type="scientific">Microcystis aeruginosa PCC 9809</name>
    <dbReference type="NCBI Taxonomy" id="1160285"/>
    <lineage>
        <taxon>Bacteria</taxon>
        <taxon>Bacillati</taxon>
        <taxon>Cyanobacteriota</taxon>
        <taxon>Cyanophyceae</taxon>
        <taxon>Oscillatoriophycideae</taxon>
        <taxon>Chroococcales</taxon>
        <taxon>Microcystaceae</taxon>
        <taxon>Microcystis</taxon>
    </lineage>
</organism>